<keyword evidence="3" id="KW-0805">Transcription regulation</keyword>
<dbReference type="InterPro" id="IPR001867">
    <property type="entry name" value="OmpR/PhoB-type_DNA-bd"/>
</dbReference>
<feature type="domain" description="Response regulatory" evidence="8">
    <location>
        <begin position="4"/>
        <end position="119"/>
    </location>
</feature>
<gene>
    <name evidence="10" type="ORF">ACFQ0V_05405</name>
</gene>
<name>A0ABW3GVM4_9BACL</name>
<organism evidence="10 11">
    <name type="scientific">Savagea faecisuis</name>
    <dbReference type="NCBI Taxonomy" id="1274803"/>
    <lineage>
        <taxon>Bacteria</taxon>
        <taxon>Bacillati</taxon>
        <taxon>Bacillota</taxon>
        <taxon>Bacilli</taxon>
        <taxon>Bacillales</taxon>
        <taxon>Caryophanaceae</taxon>
        <taxon>Savagea</taxon>
    </lineage>
</organism>
<accession>A0ABW3GVM4</accession>
<dbReference type="PROSITE" id="PS51755">
    <property type="entry name" value="OMPR_PHOB"/>
    <property type="match status" value="1"/>
</dbReference>
<comment type="caution">
    <text evidence="10">The sequence shown here is derived from an EMBL/GenBank/DDBJ whole genome shotgun (WGS) entry which is preliminary data.</text>
</comment>
<keyword evidence="5" id="KW-0804">Transcription</keyword>
<feature type="domain" description="OmpR/PhoB-type" evidence="9">
    <location>
        <begin position="126"/>
        <end position="226"/>
    </location>
</feature>
<dbReference type="Pfam" id="PF00072">
    <property type="entry name" value="Response_reg"/>
    <property type="match status" value="1"/>
</dbReference>
<dbReference type="Gene3D" id="6.10.250.690">
    <property type="match status" value="1"/>
</dbReference>
<keyword evidence="2" id="KW-0902">Two-component regulatory system</keyword>
<evidence type="ECO:0000313" key="10">
    <source>
        <dbReference type="EMBL" id="MFD0943205.1"/>
    </source>
</evidence>
<dbReference type="EMBL" id="JBHTJF010000022">
    <property type="protein sequence ID" value="MFD0943205.1"/>
    <property type="molecule type" value="Genomic_DNA"/>
</dbReference>
<evidence type="ECO:0000256" key="3">
    <source>
        <dbReference type="ARBA" id="ARBA00023015"/>
    </source>
</evidence>
<dbReference type="Proteomes" id="UP001596976">
    <property type="component" value="Unassembled WGS sequence"/>
</dbReference>
<feature type="modified residue" description="4-aspartylphosphate" evidence="6">
    <location>
        <position position="53"/>
    </location>
</feature>
<dbReference type="PANTHER" id="PTHR48111">
    <property type="entry name" value="REGULATOR OF RPOS"/>
    <property type="match status" value="1"/>
</dbReference>
<dbReference type="SMART" id="SM00448">
    <property type="entry name" value="REC"/>
    <property type="match status" value="1"/>
</dbReference>
<dbReference type="SUPFAM" id="SSF52172">
    <property type="entry name" value="CheY-like"/>
    <property type="match status" value="1"/>
</dbReference>
<dbReference type="CDD" id="cd00383">
    <property type="entry name" value="trans_reg_C"/>
    <property type="match status" value="1"/>
</dbReference>
<evidence type="ECO:0000259" key="8">
    <source>
        <dbReference type="PROSITE" id="PS50110"/>
    </source>
</evidence>
<keyword evidence="4 7" id="KW-0238">DNA-binding</keyword>
<dbReference type="CDD" id="cd17574">
    <property type="entry name" value="REC_OmpR"/>
    <property type="match status" value="1"/>
</dbReference>
<dbReference type="PANTHER" id="PTHR48111:SF73">
    <property type="entry name" value="ALKALINE PHOSPHATASE SYNTHESIS TRANSCRIPTIONAL REGULATORY PROTEIN PHOP"/>
    <property type="match status" value="1"/>
</dbReference>
<evidence type="ECO:0000256" key="1">
    <source>
        <dbReference type="ARBA" id="ARBA00022553"/>
    </source>
</evidence>
<dbReference type="InterPro" id="IPR011006">
    <property type="entry name" value="CheY-like_superfamily"/>
</dbReference>
<evidence type="ECO:0000256" key="4">
    <source>
        <dbReference type="ARBA" id="ARBA00023125"/>
    </source>
</evidence>
<protein>
    <submittedName>
        <fullName evidence="10">Response regulator transcription factor</fullName>
    </submittedName>
</protein>
<dbReference type="InterPro" id="IPR036388">
    <property type="entry name" value="WH-like_DNA-bd_sf"/>
</dbReference>
<dbReference type="Pfam" id="PF00486">
    <property type="entry name" value="Trans_reg_C"/>
    <property type="match status" value="1"/>
</dbReference>
<dbReference type="InterPro" id="IPR039420">
    <property type="entry name" value="WalR-like"/>
</dbReference>
<evidence type="ECO:0000313" key="11">
    <source>
        <dbReference type="Proteomes" id="UP001596976"/>
    </source>
</evidence>
<dbReference type="SMART" id="SM00862">
    <property type="entry name" value="Trans_reg_C"/>
    <property type="match status" value="1"/>
</dbReference>
<evidence type="ECO:0000259" key="9">
    <source>
        <dbReference type="PROSITE" id="PS51755"/>
    </source>
</evidence>
<evidence type="ECO:0000256" key="7">
    <source>
        <dbReference type="PROSITE-ProRule" id="PRU01091"/>
    </source>
</evidence>
<dbReference type="Gene3D" id="3.40.50.2300">
    <property type="match status" value="1"/>
</dbReference>
<dbReference type="RefSeq" id="WP_381010661.1">
    <property type="nucleotide sequence ID" value="NZ_JBHTJF010000022.1"/>
</dbReference>
<keyword evidence="11" id="KW-1185">Reference proteome</keyword>
<evidence type="ECO:0000256" key="2">
    <source>
        <dbReference type="ARBA" id="ARBA00023012"/>
    </source>
</evidence>
<dbReference type="Gene3D" id="1.10.10.10">
    <property type="entry name" value="Winged helix-like DNA-binding domain superfamily/Winged helix DNA-binding domain"/>
    <property type="match status" value="1"/>
</dbReference>
<dbReference type="PROSITE" id="PS50110">
    <property type="entry name" value="RESPONSE_REGULATORY"/>
    <property type="match status" value="1"/>
</dbReference>
<evidence type="ECO:0000256" key="6">
    <source>
        <dbReference type="PROSITE-ProRule" id="PRU00169"/>
    </source>
</evidence>
<dbReference type="InterPro" id="IPR001789">
    <property type="entry name" value="Sig_transdc_resp-reg_receiver"/>
</dbReference>
<feature type="DNA-binding region" description="OmpR/PhoB-type" evidence="7">
    <location>
        <begin position="126"/>
        <end position="226"/>
    </location>
</feature>
<reference evidence="11" key="1">
    <citation type="journal article" date="2019" name="Int. J. Syst. Evol. Microbiol.">
        <title>The Global Catalogue of Microorganisms (GCM) 10K type strain sequencing project: providing services to taxonomists for standard genome sequencing and annotation.</title>
        <authorList>
            <consortium name="The Broad Institute Genomics Platform"/>
            <consortium name="The Broad Institute Genome Sequencing Center for Infectious Disease"/>
            <person name="Wu L."/>
            <person name="Ma J."/>
        </authorList>
    </citation>
    <scope>NUCLEOTIDE SEQUENCE [LARGE SCALE GENOMIC DNA]</scope>
    <source>
        <strain evidence="11">CCUG 63563</strain>
    </source>
</reference>
<evidence type="ECO:0000256" key="5">
    <source>
        <dbReference type="ARBA" id="ARBA00023163"/>
    </source>
</evidence>
<sequence length="229" mass="26746">MKETVLVVEDDAMIRNLLKIYLEKEQYDVVEAVDGKEAQEKYERDQPCVIILDRMMPHMSGEEFCKWLRHEKKSDATVIMLSAKAQTDDRIEGLDIGADNYVTKPFEPSEIVAYVKAGIRRSGSTCKKIASDELVLHPNRREVILRGKEVQLTKHEFDLLYCFMKNPQIVMTREQLIEQMYPYDERDVLDRTIDAHIKKLREKIEDIPSQPKRIVTVRGMGYKFVHEQA</sequence>
<keyword evidence="1 6" id="KW-0597">Phosphoprotein</keyword>
<proteinExistence type="predicted"/>